<evidence type="ECO:0000313" key="3">
    <source>
        <dbReference type="Proteomes" id="UP000199632"/>
    </source>
</evidence>
<dbReference type="EMBL" id="FNQB01000004">
    <property type="protein sequence ID" value="SDZ61476.1"/>
    <property type="molecule type" value="Genomic_DNA"/>
</dbReference>
<evidence type="ECO:0000313" key="2">
    <source>
        <dbReference type="EMBL" id="SDZ61476.1"/>
    </source>
</evidence>
<dbReference type="AlphaFoldDB" id="A0A1H3UGQ1"/>
<feature type="region of interest" description="Disordered" evidence="1">
    <location>
        <begin position="1"/>
        <end position="64"/>
    </location>
</feature>
<keyword evidence="3" id="KW-1185">Reference proteome</keyword>
<organism evidence="2 3">
    <name type="scientific">Asanoa ishikariensis</name>
    <dbReference type="NCBI Taxonomy" id="137265"/>
    <lineage>
        <taxon>Bacteria</taxon>
        <taxon>Bacillati</taxon>
        <taxon>Actinomycetota</taxon>
        <taxon>Actinomycetes</taxon>
        <taxon>Micromonosporales</taxon>
        <taxon>Micromonosporaceae</taxon>
        <taxon>Asanoa</taxon>
    </lineage>
</organism>
<protein>
    <submittedName>
        <fullName evidence="2">Uncharacterized protein</fullName>
    </submittedName>
</protein>
<name>A0A1H3UGQ1_9ACTN</name>
<gene>
    <name evidence="2" type="ORF">SAMN05421684_7255</name>
</gene>
<sequence length="64" mass="6736">MYTPRTGTSSARDVDGTLIATLEQRARAGPRELSPASVAAGENSAAYVVSSRRPTQSNSQKALE</sequence>
<reference evidence="3" key="1">
    <citation type="submission" date="2016-10" db="EMBL/GenBank/DDBJ databases">
        <authorList>
            <person name="Varghese N."/>
            <person name="Submissions S."/>
        </authorList>
    </citation>
    <scope>NUCLEOTIDE SEQUENCE [LARGE SCALE GENOMIC DNA]</scope>
    <source>
        <strain evidence="3">DSM 44718</strain>
    </source>
</reference>
<feature type="compositionally biased region" description="Polar residues" evidence="1">
    <location>
        <begin position="1"/>
        <end position="11"/>
    </location>
</feature>
<accession>A0A1H3UGQ1</accession>
<feature type="compositionally biased region" description="Polar residues" evidence="1">
    <location>
        <begin position="52"/>
        <end position="64"/>
    </location>
</feature>
<evidence type="ECO:0000256" key="1">
    <source>
        <dbReference type="SAM" id="MobiDB-lite"/>
    </source>
</evidence>
<dbReference type="Proteomes" id="UP000199632">
    <property type="component" value="Unassembled WGS sequence"/>
</dbReference>
<proteinExistence type="predicted"/>